<feature type="binding site" evidence="17">
    <location>
        <position position="265"/>
    </location>
    <ligand>
        <name>(6S)-NADPHX</name>
        <dbReference type="ChEBI" id="CHEBI:64076"/>
    </ligand>
</feature>
<evidence type="ECO:0000256" key="19">
    <source>
        <dbReference type="PIRNR" id="PIRNR017184"/>
    </source>
</evidence>
<evidence type="ECO:0000256" key="11">
    <source>
        <dbReference type="ARBA" id="ARBA00023235"/>
    </source>
</evidence>
<dbReference type="PROSITE" id="PS51383">
    <property type="entry name" value="YJEF_C_3"/>
    <property type="match status" value="1"/>
</dbReference>
<dbReference type="GO" id="GO:0110051">
    <property type="term" value="P:metabolite repair"/>
    <property type="evidence" value="ECO:0007669"/>
    <property type="project" value="TreeGrafter"/>
</dbReference>
<evidence type="ECO:0000259" key="20">
    <source>
        <dbReference type="PROSITE" id="PS51383"/>
    </source>
</evidence>
<feature type="binding site" evidence="18">
    <location>
        <position position="166"/>
    </location>
    <ligand>
        <name>(6S)-NADPHX</name>
        <dbReference type="ChEBI" id="CHEBI:64076"/>
    </ligand>
</feature>
<dbReference type="CDD" id="cd01171">
    <property type="entry name" value="YXKO-related"/>
    <property type="match status" value="1"/>
</dbReference>
<comment type="similarity">
    <text evidence="18">Belongs to the NnrE/AIBP family.</text>
</comment>
<dbReference type="SUPFAM" id="SSF53613">
    <property type="entry name" value="Ribokinase-like"/>
    <property type="match status" value="1"/>
</dbReference>
<evidence type="ECO:0000256" key="1">
    <source>
        <dbReference type="ARBA" id="ARBA00000013"/>
    </source>
</evidence>
<comment type="cofactor">
    <cofactor evidence="18 19">
        <name>K(+)</name>
        <dbReference type="ChEBI" id="CHEBI:29103"/>
    </cofactor>
    <text evidence="18 19">Binds 1 potassium ion per subunit.</text>
</comment>
<proteinExistence type="inferred from homology"/>
<feature type="binding site" evidence="17">
    <location>
        <position position="323"/>
    </location>
    <ligand>
        <name>(6S)-NADPHX</name>
        <dbReference type="ChEBI" id="CHEBI:64076"/>
    </ligand>
</feature>
<feature type="binding site" evidence="17">
    <location>
        <position position="435"/>
    </location>
    <ligand>
        <name>AMP</name>
        <dbReference type="ChEBI" id="CHEBI:456215"/>
    </ligand>
</feature>
<feature type="domain" description="YjeF C-terminal" evidence="20">
    <location>
        <begin position="231"/>
        <end position="490"/>
    </location>
</feature>
<dbReference type="HAMAP" id="MF_01965">
    <property type="entry name" value="NADHX_dehydratase"/>
    <property type="match status" value="1"/>
</dbReference>
<comment type="subunit">
    <text evidence="17">Homotetramer.</text>
</comment>
<feature type="binding site" evidence="18">
    <location>
        <begin position="137"/>
        <end position="143"/>
    </location>
    <ligand>
        <name>(6S)-NADPHX</name>
        <dbReference type="ChEBI" id="CHEBI:64076"/>
    </ligand>
</feature>
<evidence type="ECO:0000256" key="10">
    <source>
        <dbReference type="ARBA" id="ARBA00023027"/>
    </source>
</evidence>
<evidence type="ECO:0000256" key="5">
    <source>
        <dbReference type="ARBA" id="ARBA00022723"/>
    </source>
</evidence>
<dbReference type="Pfam" id="PF03853">
    <property type="entry name" value="YjeF_N"/>
    <property type="match status" value="1"/>
</dbReference>
<evidence type="ECO:0000259" key="21">
    <source>
        <dbReference type="PROSITE" id="PS51385"/>
    </source>
</evidence>
<keyword evidence="13" id="KW-0511">Multifunctional enzyme</keyword>
<keyword evidence="12 17" id="KW-0456">Lyase</keyword>
<comment type="similarity">
    <text evidence="17">Belongs to the NnrD/CARKD family.</text>
</comment>
<comment type="catalytic activity">
    <reaction evidence="2 18 19">
        <text>(6R)-NADPHX = (6S)-NADPHX</text>
        <dbReference type="Rhea" id="RHEA:32227"/>
        <dbReference type="ChEBI" id="CHEBI:64076"/>
        <dbReference type="ChEBI" id="CHEBI:64077"/>
        <dbReference type="EC" id="5.1.99.6"/>
    </reaction>
</comment>
<dbReference type="Pfam" id="PF01256">
    <property type="entry name" value="Carb_kinase"/>
    <property type="match status" value="1"/>
</dbReference>
<feature type="binding site" evidence="17">
    <location>
        <position position="436"/>
    </location>
    <ligand>
        <name>(6S)-NADPHX</name>
        <dbReference type="ChEBI" id="CHEBI:64076"/>
    </ligand>
</feature>
<dbReference type="NCBIfam" id="TIGR00197">
    <property type="entry name" value="yjeF_nterm"/>
    <property type="match status" value="1"/>
</dbReference>
<evidence type="ECO:0000256" key="6">
    <source>
        <dbReference type="ARBA" id="ARBA00022741"/>
    </source>
</evidence>
<dbReference type="InterPro" id="IPR004443">
    <property type="entry name" value="YjeF_N_dom"/>
</dbReference>
<dbReference type="PROSITE" id="PS51385">
    <property type="entry name" value="YJEF_N"/>
    <property type="match status" value="1"/>
</dbReference>
<evidence type="ECO:0000256" key="8">
    <source>
        <dbReference type="ARBA" id="ARBA00022857"/>
    </source>
</evidence>
<dbReference type="Proteomes" id="UP000245216">
    <property type="component" value="Unassembled WGS sequence"/>
</dbReference>
<evidence type="ECO:0000256" key="17">
    <source>
        <dbReference type="HAMAP-Rule" id="MF_01965"/>
    </source>
</evidence>
<dbReference type="Gene3D" id="3.40.1190.20">
    <property type="match status" value="1"/>
</dbReference>
<evidence type="ECO:0000256" key="16">
    <source>
        <dbReference type="ARBA" id="ARBA00049209"/>
    </source>
</evidence>
<dbReference type="RefSeq" id="WP_109089971.1">
    <property type="nucleotide sequence ID" value="NZ_CP048039.1"/>
</dbReference>
<evidence type="ECO:0000256" key="2">
    <source>
        <dbReference type="ARBA" id="ARBA00000909"/>
    </source>
</evidence>
<keyword evidence="5 18" id="KW-0479">Metal-binding</keyword>
<feature type="binding site" evidence="18">
    <location>
        <position position="74"/>
    </location>
    <ligand>
        <name>K(+)</name>
        <dbReference type="ChEBI" id="CHEBI:29103"/>
    </ligand>
</feature>
<evidence type="ECO:0000313" key="23">
    <source>
        <dbReference type="Proteomes" id="UP000245216"/>
    </source>
</evidence>
<comment type="function">
    <text evidence="17">Catalyzes the dehydration of the S-form of NAD(P)HX at the expense of ADP, which is converted to AMP. Together with NAD(P)HX epimerase, which catalyzes the epimerization of the S- and R-forms, the enzyme allows the repair of both epimers of NAD(P)HX, a damaged form of NAD(P)H that is a result of enzymatic or heat-dependent hydration.</text>
</comment>
<keyword evidence="10 17" id="KW-0520">NAD</keyword>
<sequence>MPFVSQYGFVPLSAAPGKQALYSPAQCASMDAAAPGFGVSIEQLMQAAARAVARAVQRHWPQGAVLFLCGPGNNGGDALVAAQILREQGRVVSVFSLVDPSQRQGTAAWAQTQWQGRWESQCPDFRRFSVVVDGLLGAGLDRDVEGETAALIQSLAASKVPVCAIDVPSGLDGASGQVRGVVAPATVTVSFVRYKPGHVLYPGRALCGKLELADIGMPAPALQDANTWLNEPALWQAHLPQLGAQSHKYTRGHALVVGGEQMTGASRLAARAAQRAGAGLVSMAVPPSVWPVYASALDSIMVAALDDTLTTDERIRAWLVGPGAGLGAETRRLTLALLATGRPCVLDADAISSFASQPQELWDALHEQCVLTPHAGEFARVFEEAPDRLEAARLAATQCGAVLVLKGADTVIAAPDGRALINACAPPWLATGGSGDVLAGLVCGLLTQGMPAFEAAGAAVWLHSQAALEFGPGLIPEDLIEVLPRVWQRLLSRA</sequence>
<feature type="binding site" evidence="18">
    <location>
        <position position="133"/>
    </location>
    <ligand>
        <name>K(+)</name>
        <dbReference type="ChEBI" id="CHEBI:29103"/>
    </ligand>
</feature>
<comment type="catalytic activity">
    <reaction evidence="16 17 19">
        <text>(6S)-NADPHX + ADP = AMP + phosphate + NADPH + H(+)</text>
        <dbReference type="Rhea" id="RHEA:32235"/>
        <dbReference type="ChEBI" id="CHEBI:15378"/>
        <dbReference type="ChEBI" id="CHEBI:43474"/>
        <dbReference type="ChEBI" id="CHEBI:57783"/>
        <dbReference type="ChEBI" id="CHEBI:64076"/>
        <dbReference type="ChEBI" id="CHEBI:456215"/>
        <dbReference type="ChEBI" id="CHEBI:456216"/>
        <dbReference type="EC" id="4.2.1.136"/>
    </reaction>
</comment>
<comment type="similarity">
    <text evidence="3 19">In the N-terminal section; belongs to the NnrE/AIBP family.</text>
</comment>
<dbReference type="InterPro" id="IPR029056">
    <property type="entry name" value="Ribokinase-like"/>
</dbReference>
<feature type="binding site" evidence="17">
    <location>
        <begin position="406"/>
        <end position="410"/>
    </location>
    <ligand>
        <name>AMP</name>
        <dbReference type="ChEBI" id="CHEBI:456215"/>
    </ligand>
</feature>
<accession>A0A2U2BEL0</accession>
<name>A0A2U2BEL0_ALCFA</name>
<reference evidence="22 23" key="2">
    <citation type="submission" date="2018-05" db="EMBL/GenBank/DDBJ databases">
        <authorList>
            <person name="Lanie J.A."/>
            <person name="Ng W.-L."/>
            <person name="Kazmierczak K.M."/>
            <person name="Andrzejewski T.M."/>
            <person name="Davidsen T.M."/>
            <person name="Wayne K.J."/>
            <person name="Tettelin H."/>
            <person name="Glass J.I."/>
            <person name="Rusch D."/>
            <person name="Podicherti R."/>
            <person name="Tsui H.-C.T."/>
            <person name="Winkler M.E."/>
        </authorList>
    </citation>
    <scope>NUCLEOTIDE SEQUENCE [LARGE SCALE GENOMIC DNA]</scope>
    <source>
        <strain evidence="22 23">YBY</strain>
    </source>
</reference>
<dbReference type="GO" id="GO:0052856">
    <property type="term" value="F:NAD(P)HX epimerase activity"/>
    <property type="evidence" value="ECO:0007669"/>
    <property type="project" value="UniProtKB-UniRule"/>
</dbReference>
<evidence type="ECO:0000256" key="14">
    <source>
        <dbReference type="ARBA" id="ARBA00025153"/>
    </source>
</evidence>
<dbReference type="PANTHER" id="PTHR12592:SF0">
    <property type="entry name" value="ATP-DEPENDENT (S)-NAD(P)H-HYDRATE DEHYDRATASE"/>
    <property type="match status" value="1"/>
</dbReference>
<evidence type="ECO:0000256" key="12">
    <source>
        <dbReference type="ARBA" id="ARBA00023239"/>
    </source>
</evidence>
<gene>
    <name evidence="17" type="primary">nnrD</name>
    <name evidence="18" type="synonym">nnrE</name>
    <name evidence="22" type="ORF">DF183_19760</name>
</gene>
<comment type="cofactor">
    <cofactor evidence="17">
        <name>Mg(2+)</name>
        <dbReference type="ChEBI" id="CHEBI:18420"/>
    </cofactor>
</comment>
<dbReference type="EC" id="5.1.99.6" evidence="19"/>
<keyword evidence="6 17" id="KW-0547">Nucleotide-binding</keyword>
<keyword evidence="9 18" id="KW-0630">Potassium</keyword>
<dbReference type="GO" id="GO:0005524">
    <property type="term" value="F:ATP binding"/>
    <property type="evidence" value="ECO:0007669"/>
    <property type="project" value="UniProtKB-UniRule"/>
</dbReference>
<evidence type="ECO:0000256" key="13">
    <source>
        <dbReference type="ARBA" id="ARBA00023268"/>
    </source>
</evidence>
<evidence type="ECO:0000256" key="18">
    <source>
        <dbReference type="HAMAP-Rule" id="MF_01966"/>
    </source>
</evidence>
<reference evidence="22 23" key="1">
    <citation type="submission" date="2018-05" db="EMBL/GenBank/DDBJ databases">
        <title>Genome Sequence of an Efficient Indole-Degrading Bacterium, Alcaligenes sp.YBY.</title>
        <authorList>
            <person name="Yang B."/>
        </authorList>
    </citation>
    <scope>NUCLEOTIDE SEQUENCE [LARGE SCALE GENOMIC DNA]</scope>
    <source>
        <strain evidence="22 23">YBY</strain>
    </source>
</reference>
<dbReference type="EC" id="4.2.1.136" evidence="19"/>
<keyword evidence="8 17" id="KW-0521">NADP</keyword>
<evidence type="ECO:0000313" key="22">
    <source>
        <dbReference type="EMBL" id="PWE12445.1"/>
    </source>
</evidence>
<dbReference type="GO" id="GO:0052855">
    <property type="term" value="F:ADP-dependent NAD(P)H-hydrate dehydratase activity"/>
    <property type="evidence" value="ECO:0007669"/>
    <property type="project" value="UniProtKB-UniRule"/>
</dbReference>
<dbReference type="PROSITE" id="PS01050">
    <property type="entry name" value="YJEF_C_2"/>
    <property type="match status" value="1"/>
</dbReference>
<keyword evidence="11 18" id="KW-0413">Isomerase</keyword>
<dbReference type="PIRSF" id="PIRSF017184">
    <property type="entry name" value="Nnr"/>
    <property type="match status" value="1"/>
</dbReference>
<dbReference type="GO" id="GO:0046872">
    <property type="term" value="F:metal ion binding"/>
    <property type="evidence" value="ECO:0007669"/>
    <property type="project" value="UniProtKB-UniRule"/>
</dbReference>
<comment type="function">
    <text evidence="14 19">Bifunctional enzyme that catalyzes the epimerization of the S- and R-forms of NAD(P)HX and the dehydration of the S-form of NAD(P)HX at the expense of ADP, which is converted to AMP. This allows the repair of both epimers of NAD(P)HX, a damaged form of NAD(P)H that is a result of enzymatic or heat-dependent hydration.</text>
</comment>
<dbReference type="AlphaFoldDB" id="A0A2U2BEL0"/>
<dbReference type="InterPro" id="IPR017953">
    <property type="entry name" value="Carbohydrate_kinase_pred_CS"/>
</dbReference>
<dbReference type="NCBIfam" id="TIGR00196">
    <property type="entry name" value="yjeF_cterm"/>
    <property type="match status" value="1"/>
</dbReference>
<comment type="catalytic activity">
    <reaction evidence="1 18 19">
        <text>(6R)-NADHX = (6S)-NADHX</text>
        <dbReference type="Rhea" id="RHEA:32215"/>
        <dbReference type="ChEBI" id="CHEBI:64074"/>
        <dbReference type="ChEBI" id="CHEBI:64075"/>
        <dbReference type="EC" id="5.1.99.6"/>
    </reaction>
</comment>
<evidence type="ECO:0000256" key="15">
    <source>
        <dbReference type="ARBA" id="ARBA00048238"/>
    </source>
</evidence>
<comment type="function">
    <text evidence="18">Catalyzes the epimerization of the S- and R-forms of NAD(P)HX, a damaged form of NAD(P)H that is a result of enzymatic or heat-dependent hydration. This is a prerequisite for the S-specific NAD(P)H-hydrate dehydratase to allow the repair of both epimers of NAD(P)HX.</text>
</comment>
<dbReference type="HAMAP" id="MF_01966">
    <property type="entry name" value="NADHX_epimerase"/>
    <property type="match status" value="1"/>
</dbReference>
<comment type="caution">
    <text evidence="18">Lacks conserved residue(s) required for the propagation of feature annotation.</text>
</comment>
<evidence type="ECO:0000256" key="3">
    <source>
        <dbReference type="ARBA" id="ARBA00006001"/>
    </source>
</evidence>
<feature type="binding site" evidence="17">
    <location>
        <position position="374"/>
    </location>
    <ligand>
        <name>(6S)-NADPHX</name>
        <dbReference type="ChEBI" id="CHEBI:64076"/>
    </ligand>
</feature>
<comment type="catalytic activity">
    <reaction evidence="15 17 19">
        <text>(6S)-NADHX + ADP = AMP + phosphate + NADH + H(+)</text>
        <dbReference type="Rhea" id="RHEA:32223"/>
        <dbReference type="ChEBI" id="CHEBI:15378"/>
        <dbReference type="ChEBI" id="CHEBI:43474"/>
        <dbReference type="ChEBI" id="CHEBI:57945"/>
        <dbReference type="ChEBI" id="CHEBI:64074"/>
        <dbReference type="ChEBI" id="CHEBI:456215"/>
        <dbReference type="ChEBI" id="CHEBI:456216"/>
        <dbReference type="EC" id="4.2.1.136"/>
    </reaction>
</comment>
<dbReference type="STRING" id="511.UZ73_14645"/>
<dbReference type="InterPro" id="IPR030677">
    <property type="entry name" value="Nnr"/>
</dbReference>
<evidence type="ECO:0000256" key="7">
    <source>
        <dbReference type="ARBA" id="ARBA00022840"/>
    </source>
</evidence>
<protein>
    <recommendedName>
        <fullName evidence="19">Bifunctional NAD(P)H-hydrate repair enzyme</fullName>
    </recommendedName>
    <alternativeName>
        <fullName evidence="19">Nicotinamide nucleotide repair protein</fullName>
    </alternativeName>
    <domain>
        <recommendedName>
            <fullName evidence="19">ADP-dependent (S)-NAD(P)H-hydrate dehydratase</fullName>
            <ecNumber evidence="19">4.2.1.136</ecNumber>
        </recommendedName>
        <alternativeName>
            <fullName evidence="19">ADP-dependent NAD(P)HX dehydratase</fullName>
        </alternativeName>
    </domain>
    <domain>
        <recommendedName>
            <fullName evidence="19">NAD(P)H-hydrate epimerase</fullName>
            <ecNumber evidence="19">5.1.99.6</ecNumber>
        </recommendedName>
    </domain>
</protein>
<dbReference type="InterPro" id="IPR000631">
    <property type="entry name" value="CARKD"/>
</dbReference>
<evidence type="ECO:0000256" key="4">
    <source>
        <dbReference type="ARBA" id="ARBA00009524"/>
    </source>
</evidence>
<evidence type="ECO:0000256" key="9">
    <source>
        <dbReference type="ARBA" id="ARBA00022958"/>
    </source>
</evidence>
<dbReference type="Gene3D" id="3.40.50.10260">
    <property type="entry name" value="YjeF N-terminal domain"/>
    <property type="match status" value="1"/>
</dbReference>
<dbReference type="InterPro" id="IPR036652">
    <property type="entry name" value="YjeF_N_dom_sf"/>
</dbReference>
<feature type="binding site" evidence="18">
    <location>
        <position position="169"/>
    </location>
    <ligand>
        <name>K(+)</name>
        <dbReference type="ChEBI" id="CHEBI:29103"/>
    </ligand>
</feature>
<keyword evidence="7 17" id="KW-0067">ATP-binding</keyword>
<dbReference type="EMBL" id="QEXO01000007">
    <property type="protein sequence ID" value="PWE12445.1"/>
    <property type="molecule type" value="Genomic_DNA"/>
</dbReference>
<comment type="similarity">
    <text evidence="4 19">In the C-terminal section; belongs to the NnrD/CARKD family.</text>
</comment>
<comment type="caution">
    <text evidence="22">The sequence shown here is derived from an EMBL/GenBank/DDBJ whole genome shotgun (WGS) entry which is preliminary data.</text>
</comment>
<dbReference type="GO" id="GO:0046496">
    <property type="term" value="P:nicotinamide nucleotide metabolic process"/>
    <property type="evidence" value="ECO:0007669"/>
    <property type="project" value="UniProtKB-UniRule"/>
</dbReference>
<dbReference type="SUPFAM" id="SSF64153">
    <property type="entry name" value="YjeF N-terminal domain-like"/>
    <property type="match status" value="1"/>
</dbReference>
<dbReference type="PANTHER" id="PTHR12592">
    <property type="entry name" value="ATP-DEPENDENT (S)-NAD(P)H-HYDRATE DEHYDRATASE FAMILY MEMBER"/>
    <property type="match status" value="1"/>
</dbReference>
<organism evidence="22 23">
    <name type="scientific">Alcaligenes faecalis</name>
    <dbReference type="NCBI Taxonomy" id="511"/>
    <lineage>
        <taxon>Bacteria</taxon>
        <taxon>Pseudomonadati</taxon>
        <taxon>Pseudomonadota</taxon>
        <taxon>Betaproteobacteria</taxon>
        <taxon>Burkholderiales</taxon>
        <taxon>Alcaligenaceae</taxon>
        <taxon>Alcaligenes</taxon>
    </lineage>
</organism>
<feature type="domain" description="YjeF N-terminal" evidence="21">
    <location>
        <begin position="25"/>
        <end position="223"/>
    </location>
</feature>
<feature type="binding site" evidence="18">
    <location>
        <begin position="73"/>
        <end position="77"/>
    </location>
    <ligand>
        <name>(6S)-NADPHX</name>
        <dbReference type="ChEBI" id="CHEBI:64076"/>
    </ligand>
</feature>